<dbReference type="EMBL" id="MZ042522">
    <property type="protein sequence ID" value="QXY82398.1"/>
    <property type="molecule type" value="mRNA"/>
</dbReference>
<evidence type="ECO:0000256" key="4">
    <source>
        <dbReference type="ARBA" id="ARBA00022729"/>
    </source>
</evidence>
<dbReference type="PANTHER" id="PTHR11848">
    <property type="entry name" value="TGF-BETA FAMILY"/>
    <property type="match status" value="1"/>
</dbReference>
<feature type="signal peptide" evidence="8">
    <location>
        <begin position="1"/>
        <end position="21"/>
    </location>
</feature>
<sequence length="492" mass="54224">MRLSRLLCLAVLLCSAPFAQSDERGDDSGDDMEEESFEPELEDDDDEDDDEDIKEMIADMDSSASGSGAMLRYLEEQLKKSAGLSDLDISTQSKGDVIVPSFLQHVYNCWSALDGIPHVNNMTNASHVKEVCKDAIEDESEGLPADGVLPLPMQESDTVLTFMNDANLPQPTPVVASTGQPLTSALRIQFNYTLHKKGQVIVTEFRVHHDRSAPLEVPAVCEESIREDSLLIKLWMGELGSRSSQENQSVELIAERRISYKKFRDLEWVVLRNLSLFTEICTNRTFSAAISLYLTLGGACSDSTPCSVGFDNVLAAKEYQPYLTIFFKSEGTTLGNTVISTPINHGSGRERRESADDIARRTLADLGTTASTSSPQPTSSREELNSREKSPCKSYDYTIMLNEAGWQDLIVSPTVIKTKYCAGHCLSPMDPNRDPPHAILQTLANHLRPDLVPMTCCAPLSLQRLTVLLTFGASELRLIILNNLIVSSCACM</sequence>
<name>A0A8F8ASH8_HALDU</name>
<keyword evidence="6" id="KW-0339">Growth factor</keyword>
<dbReference type="PROSITE" id="PS51362">
    <property type="entry name" value="TGF_BETA_2"/>
    <property type="match status" value="1"/>
</dbReference>
<feature type="chain" id="PRO_5034548974" evidence="8">
    <location>
        <begin position="22"/>
        <end position="492"/>
    </location>
</feature>
<feature type="compositionally biased region" description="Low complexity" evidence="7">
    <location>
        <begin position="368"/>
        <end position="379"/>
    </location>
</feature>
<dbReference type="InterPro" id="IPR015615">
    <property type="entry name" value="TGF-beta-rel"/>
</dbReference>
<evidence type="ECO:0000256" key="1">
    <source>
        <dbReference type="ARBA" id="ARBA00004613"/>
    </source>
</evidence>
<dbReference type="GO" id="GO:0008083">
    <property type="term" value="F:growth factor activity"/>
    <property type="evidence" value="ECO:0007669"/>
    <property type="project" value="UniProtKB-KW"/>
</dbReference>
<feature type="region of interest" description="Disordered" evidence="7">
    <location>
        <begin position="20"/>
        <end position="51"/>
    </location>
</feature>
<dbReference type="SMART" id="SM00204">
    <property type="entry name" value="TGFB"/>
    <property type="match status" value="1"/>
</dbReference>
<organism evidence="10">
    <name type="scientific">Halisarca dujardinii</name>
    <name type="common">Dujardin's slime sponge</name>
    <dbReference type="NCBI Taxonomy" id="2583056"/>
    <lineage>
        <taxon>Eukaryota</taxon>
        <taxon>Metazoa</taxon>
        <taxon>Porifera</taxon>
        <taxon>Demospongiae</taxon>
        <taxon>Verongimorpha</taxon>
        <taxon>Chondrillida</taxon>
        <taxon>Halisarcidae</taxon>
        <taxon>Halisarca</taxon>
    </lineage>
</organism>
<comment type="subcellular location">
    <subcellularLocation>
        <location evidence="1">Secreted</location>
    </subcellularLocation>
</comment>
<dbReference type="Pfam" id="PF00019">
    <property type="entry name" value="TGF_beta"/>
    <property type="match status" value="1"/>
</dbReference>
<keyword evidence="5" id="KW-0325">Glycoprotein</keyword>
<evidence type="ECO:0000256" key="2">
    <source>
        <dbReference type="ARBA" id="ARBA00006656"/>
    </source>
</evidence>
<dbReference type="InterPro" id="IPR001839">
    <property type="entry name" value="TGF-b_C"/>
</dbReference>
<evidence type="ECO:0000259" key="9">
    <source>
        <dbReference type="PROSITE" id="PS51362"/>
    </source>
</evidence>
<evidence type="ECO:0000256" key="8">
    <source>
        <dbReference type="SAM" id="SignalP"/>
    </source>
</evidence>
<dbReference type="GO" id="GO:0005125">
    <property type="term" value="F:cytokine activity"/>
    <property type="evidence" value="ECO:0007669"/>
    <property type="project" value="TreeGrafter"/>
</dbReference>
<evidence type="ECO:0000256" key="5">
    <source>
        <dbReference type="ARBA" id="ARBA00023180"/>
    </source>
</evidence>
<dbReference type="GO" id="GO:0005615">
    <property type="term" value="C:extracellular space"/>
    <property type="evidence" value="ECO:0007669"/>
    <property type="project" value="TreeGrafter"/>
</dbReference>
<feature type="compositionally biased region" description="Acidic residues" evidence="7">
    <location>
        <begin position="28"/>
        <end position="51"/>
    </location>
</feature>
<evidence type="ECO:0000256" key="6">
    <source>
        <dbReference type="RuleBase" id="RU000354"/>
    </source>
</evidence>
<evidence type="ECO:0000256" key="7">
    <source>
        <dbReference type="SAM" id="MobiDB-lite"/>
    </source>
</evidence>
<protein>
    <submittedName>
        <fullName evidence="10">Transforming growth factor beta G HduTGFbG</fullName>
    </submittedName>
</protein>
<feature type="region of interest" description="Disordered" evidence="7">
    <location>
        <begin position="365"/>
        <end position="389"/>
    </location>
</feature>
<proteinExistence type="evidence at transcript level"/>
<keyword evidence="3" id="KW-0964">Secreted</keyword>
<feature type="domain" description="TGF-beta family profile" evidence="9">
    <location>
        <begin position="370"/>
        <end position="492"/>
    </location>
</feature>
<dbReference type="Gene3D" id="2.10.90.10">
    <property type="entry name" value="Cystine-knot cytokines"/>
    <property type="match status" value="1"/>
</dbReference>
<reference evidence="10" key="1">
    <citation type="journal article" date="2021" name="Genes (Basel)">
        <title>Expression of Wnt and TGF-Beta Pathway Components during Whole-Body Regeneration from Cell Aggregates in Demosponge Halisarca dujardinii.</title>
        <authorList>
            <person name="Borisenko I."/>
            <person name="Bolshakov F.V."/>
            <person name="Ereskovsky A."/>
            <person name="Lavrov A.I."/>
        </authorList>
    </citation>
    <scope>NUCLEOTIDE SEQUENCE</scope>
</reference>
<evidence type="ECO:0000313" key="10">
    <source>
        <dbReference type="EMBL" id="QXY82398.1"/>
    </source>
</evidence>
<keyword evidence="4 8" id="KW-0732">Signal</keyword>
<feature type="compositionally biased region" description="Basic and acidic residues" evidence="7">
    <location>
        <begin position="380"/>
        <end position="389"/>
    </location>
</feature>
<dbReference type="PANTHER" id="PTHR11848:SF310">
    <property type="entry name" value="PROTEIN 60A-RELATED"/>
    <property type="match status" value="1"/>
</dbReference>
<evidence type="ECO:0000256" key="3">
    <source>
        <dbReference type="ARBA" id="ARBA00022525"/>
    </source>
</evidence>
<dbReference type="InterPro" id="IPR029034">
    <property type="entry name" value="Cystine-knot_cytokine"/>
</dbReference>
<accession>A0A8F8ASH8</accession>
<comment type="similarity">
    <text evidence="2 6">Belongs to the TGF-beta family.</text>
</comment>
<dbReference type="AlphaFoldDB" id="A0A8F8ASH8"/>
<dbReference type="SUPFAM" id="SSF57501">
    <property type="entry name" value="Cystine-knot cytokines"/>
    <property type="match status" value="1"/>
</dbReference>